<evidence type="ECO:0000256" key="4">
    <source>
        <dbReference type="SAM" id="MobiDB-lite"/>
    </source>
</evidence>
<name>A0A7D8AD24_9MICO</name>
<comment type="similarity">
    <text evidence="1 3">Belongs to the pirin family.</text>
</comment>
<feature type="binding site" evidence="2">
    <location>
        <position position="123"/>
    </location>
    <ligand>
        <name>Fe cation</name>
        <dbReference type="ChEBI" id="CHEBI:24875"/>
    </ligand>
</feature>
<proteinExistence type="inferred from homology"/>
<dbReference type="Pfam" id="PF05726">
    <property type="entry name" value="Pirin_C"/>
    <property type="match status" value="1"/>
</dbReference>
<accession>A0A7D8AD24</accession>
<dbReference type="SUPFAM" id="SSF51182">
    <property type="entry name" value="RmlC-like cupins"/>
    <property type="match status" value="1"/>
</dbReference>
<keyword evidence="2" id="KW-0479">Metal-binding</keyword>
<organism evidence="7 8">
    <name type="scientific">Microbacterium esteraromaticum</name>
    <dbReference type="NCBI Taxonomy" id="57043"/>
    <lineage>
        <taxon>Bacteria</taxon>
        <taxon>Bacillati</taxon>
        <taxon>Actinomycetota</taxon>
        <taxon>Actinomycetes</taxon>
        <taxon>Micrococcales</taxon>
        <taxon>Microbacteriaceae</taxon>
        <taxon>Microbacterium</taxon>
    </lineage>
</organism>
<gene>
    <name evidence="7" type="ORF">FVO59_13040</name>
</gene>
<feature type="binding site" evidence="2">
    <location>
        <position position="79"/>
    </location>
    <ligand>
        <name>Fe cation</name>
        <dbReference type="ChEBI" id="CHEBI:24875"/>
    </ligand>
</feature>
<feature type="region of interest" description="Disordered" evidence="4">
    <location>
        <begin position="292"/>
        <end position="331"/>
    </location>
</feature>
<dbReference type="PANTHER" id="PTHR13903:SF8">
    <property type="entry name" value="PIRIN"/>
    <property type="match status" value="1"/>
</dbReference>
<evidence type="ECO:0000259" key="5">
    <source>
        <dbReference type="Pfam" id="PF02678"/>
    </source>
</evidence>
<keyword evidence="2" id="KW-0408">Iron</keyword>
<dbReference type="InterPro" id="IPR011051">
    <property type="entry name" value="RmlC_Cupin_sf"/>
</dbReference>
<evidence type="ECO:0000313" key="8">
    <source>
        <dbReference type="Proteomes" id="UP000515708"/>
    </source>
</evidence>
<dbReference type="PIRSF" id="PIRSF006232">
    <property type="entry name" value="Pirin"/>
    <property type="match status" value="1"/>
</dbReference>
<evidence type="ECO:0000256" key="2">
    <source>
        <dbReference type="PIRSR" id="PIRSR006232-1"/>
    </source>
</evidence>
<sequence length="331" mass="35847">MTNLEKNPPLSVLEPGERCTSVDVLAPREVPLGGIRAMTVYRTLPQKRRSLVGAWCFLDHYGPDDVARTGGMEVPRHPHTGLATVSWLFTGRIDHLDSNGVAAAVLPGELNLMIAGQGITHQEISTPETTVLHGVQLWYALPEATRFSAHGFAHYAPEPVELAGAAVRVFIGSLLGSTSPVDTRTPDMLGAELILDPDAEIVLPVRRDFEHAALAETGVIDVNGVAVRHRELGYVPTGADTMVITAGPDGARVILLGGVPLGEQIVMWWNFIGRSHDEIEEFRRRYQAELGFEPADPADDGKPPLFGPYPEGQLAPLPAPALPTVRLRPRE</sequence>
<dbReference type="CDD" id="cd02247">
    <property type="entry name" value="cupin_pirin_C"/>
    <property type="match status" value="1"/>
</dbReference>
<dbReference type="InterPro" id="IPR014710">
    <property type="entry name" value="RmlC-like_jellyroll"/>
</dbReference>
<evidence type="ECO:0000259" key="6">
    <source>
        <dbReference type="Pfam" id="PF05726"/>
    </source>
</evidence>
<protein>
    <submittedName>
        <fullName evidence="7">Pirin family protein</fullName>
    </submittedName>
</protein>
<comment type="cofactor">
    <cofactor evidence="2">
        <name>Fe cation</name>
        <dbReference type="ChEBI" id="CHEBI:24875"/>
    </cofactor>
    <text evidence="2">Binds 1 Fe cation per subunit.</text>
</comment>
<evidence type="ECO:0000256" key="3">
    <source>
        <dbReference type="RuleBase" id="RU003457"/>
    </source>
</evidence>
<dbReference type="PANTHER" id="PTHR13903">
    <property type="entry name" value="PIRIN-RELATED"/>
    <property type="match status" value="1"/>
</dbReference>
<feature type="binding site" evidence="2">
    <location>
        <position position="77"/>
    </location>
    <ligand>
        <name>Fe cation</name>
        <dbReference type="ChEBI" id="CHEBI:24875"/>
    </ligand>
</feature>
<dbReference type="Proteomes" id="UP000515708">
    <property type="component" value="Chromosome"/>
</dbReference>
<dbReference type="Gene3D" id="2.60.120.10">
    <property type="entry name" value="Jelly Rolls"/>
    <property type="match status" value="2"/>
</dbReference>
<reference evidence="7 8" key="1">
    <citation type="journal article" date="2020" name="Front. Microbiol.">
        <title>Design of Bacterial Strain-Specific qPCR Assays Using NGS Data and Publicly Available Resources and Its Application to Track Biocontrol Strains.</title>
        <authorList>
            <person name="Hernandez I."/>
            <person name="Sant C."/>
            <person name="Martinez R."/>
            <person name="Fernandez C."/>
        </authorList>
    </citation>
    <scope>NUCLEOTIDE SEQUENCE [LARGE SCALE GENOMIC DNA]</scope>
    <source>
        <strain evidence="7 8">B24</strain>
    </source>
</reference>
<dbReference type="InterPro" id="IPR012093">
    <property type="entry name" value="Pirin"/>
</dbReference>
<dbReference type="AlphaFoldDB" id="A0A7D8AD24"/>
<feature type="domain" description="Pirin N-terminal" evidence="5">
    <location>
        <begin position="40"/>
        <end position="138"/>
    </location>
</feature>
<dbReference type="EMBL" id="CP043732">
    <property type="protein sequence ID" value="QMU98021.1"/>
    <property type="molecule type" value="Genomic_DNA"/>
</dbReference>
<dbReference type="RefSeq" id="WP_182253033.1">
    <property type="nucleotide sequence ID" value="NZ_CP043732.1"/>
</dbReference>
<feature type="domain" description="Pirin C-terminal" evidence="6">
    <location>
        <begin position="192"/>
        <end position="288"/>
    </location>
</feature>
<dbReference type="InterPro" id="IPR003829">
    <property type="entry name" value="Pirin_N_dom"/>
</dbReference>
<dbReference type="InterPro" id="IPR008778">
    <property type="entry name" value="Pirin_C_dom"/>
</dbReference>
<dbReference type="GO" id="GO:0046872">
    <property type="term" value="F:metal ion binding"/>
    <property type="evidence" value="ECO:0007669"/>
    <property type="project" value="UniProtKB-KW"/>
</dbReference>
<feature type="binding site" evidence="2">
    <location>
        <position position="121"/>
    </location>
    <ligand>
        <name>Fe cation</name>
        <dbReference type="ChEBI" id="CHEBI:24875"/>
    </ligand>
</feature>
<evidence type="ECO:0000313" key="7">
    <source>
        <dbReference type="EMBL" id="QMU98021.1"/>
    </source>
</evidence>
<evidence type="ECO:0000256" key="1">
    <source>
        <dbReference type="ARBA" id="ARBA00008416"/>
    </source>
</evidence>
<dbReference type="Pfam" id="PF02678">
    <property type="entry name" value="Pirin"/>
    <property type="match status" value="1"/>
</dbReference>